<protein>
    <submittedName>
        <fullName evidence="2">Uncharacterized protein</fullName>
    </submittedName>
</protein>
<feature type="compositionally biased region" description="Basic and acidic residues" evidence="1">
    <location>
        <begin position="154"/>
        <end position="168"/>
    </location>
</feature>
<keyword evidence="3" id="KW-1185">Reference proteome</keyword>
<organism evidence="2 3">
    <name type="scientific">Actinomadura rugatobispora</name>
    <dbReference type="NCBI Taxonomy" id="1994"/>
    <lineage>
        <taxon>Bacteria</taxon>
        <taxon>Bacillati</taxon>
        <taxon>Actinomycetota</taxon>
        <taxon>Actinomycetes</taxon>
        <taxon>Streptosporangiales</taxon>
        <taxon>Thermomonosporaceae</taxon>
        <taxon>Actinomadura</taxon>
    </lineage>
</organism>
<feature type="compositionally biased region" description="Low complexity" evidence="1">
    <location>
        <begin position="51"/>
        <end position="61"/>
    </location>
</feature>
<name>A0ABW1AES3_9ACTN</name>
<feature type="region of interest" description="Disordered" evidence="1">
    <location>
        <begin position="154"/>
        <end position="186"/>
    </location>
</feature>
<evidence type="ECO:0000256" key="1">
    <source>
        <dbReference type="SAM" id="MobiDB-lite"/>
    </source>
</evidence>
<sequence>MPNTPPGPAGRATGDDVRVAGAAPARPAPPSELEDTAPDRPTGAPGEPVTAPDRPAAGADRAAAEPDLTAAEDQAARNQAARPAAPPPPPEPAADRTTDQGADRLLTAAAADAFRLRLRGIQGDFVDDPATAVREADDLAAEIVNAVGQALADRKRALEESGRGRGEGSPDGAPETAPGTAPDTERLRLALHDYRDFVNRLLGL</sequence>
<comment type="caution">
    <text evidence="2">The sequence shown here is derived from an EMBL/GenBank/DDBJ whole genome shotgun (WGS) entry which is preliminary data.</text>
</comment>
<feature type="compositionally biased region" description="Basic and acidic residues" evidence="1">
    <location>
        <begin position="93"/>
        <end position="102"/>
    </location>
</feature>
<evidence type="ECO:0000313" key="2">
    <source>
        <dbReference type="EMBL" id="MFC5753037.1"/>
    </source>
</evidence>
<proteinExistence type="predicted"/>
<dbReference type="EMBL" id="JBHSON010000102">
    <property type="protein sequence ID" value="MFC5753037.1"/>
    <property type="molecule type" value="Genomic_DNA"/>
</dbReference>
<reference evidence="3" key="1">
    <citation type="journal article" date="2019" name="Int. J. Syst. Evol. Microbiol.">
        <title>The Global Catalogue of Microorganisms (GCM) 10K type strain sequencing project: providing services to taxonomists for standard genome sequencing and annotation.</title>
        <authorList>
            <consortium name="The Broad Institute Genomics Platform"/>
            <consortium name="The Broad Institute Genome Sequencing Center for Infectious Disease"/>
            <person name="Wu L."/>
            <person name="Ma J."/>
        </authorList>
    </citation>
    <scope>NUCLEOTIDE SEQUENCE [LARGE SCALE GENOMIC DNA]</scope>
    <source>
        <strain evidence="3">KCTC 42087</strain>
    </source>
</reference>
<evidence type="ECO:0000313" key="3">
    <source>
        <dbReference type="Proteomes" id="UP001596074"/>
    </source>
</evidence>
<accession>A0ABW1AES3</accession>
<dbReference type="Proteomes" id="UP001596074">
    <property type="component" value="Unassembled WGS sequence"/>
</dbReference>
<feature type="region of interest" description="Disordered" evidence="1">
    <location>
        <begin position="1"/>
        <end position="106"/>
    </location>
</feature>
<feature type="compositionally biased region" description="Low complexity" evidence="1">
    <location>
        <begin position="71"/>
        <end position="83"/>
    </location>
</feature>
<gene>
    <name evidence="2" type="ORF">ACFPZN_46125</name>
</gene>
<dbReference type="RefSeq" id="WP_378289643.1">
    <property type="nucleotide sequence ID" value="NZ_JBHSON010000102.1"/>
</dbReference>